<evidence type="ECO:0000256" key="5">
    <source>
        <dbReference type="ARBA" id="ARBA00022553"/>
    </source>
</evidence>
<feature type="domain" description="HIT-type" evidence="13">
    <location>
        <begin position="12"/>
        <end position="45"/>
    </location>
</feature>
<name>A0A1S3K9G9_LINAN</name>
<dbReference type="FunCoup" id="A0A1S3K9G9">
    <property type="interactions" value="1143"/>
</dbReference>
<dbReference type="PANTHER" id="PTHR13483:SF11">
    <property type="entry name" value="ZINC FINGER HIT DOMAIN-CONTAINING PROTEIN 3"/>
    <property type="match status" value="1"/>
</dbReference>
<keyword evidence="5" id="KW-0597">Phosphoprotein</keyword>
<evidence type="ECO:0000256" key="2">
    <source>
        <dbReference type="ARBA" id="ARBA00004496"/>
    </source>
</evidence>
<dbReference type="CDD" id="cd23024">
    <property type="entry name" value="zf-HIT_ZNHIT2-3"/>
    <property type="match status" value="1"/>
</dbReference>
<dbReference type="GO" id="GO:0008270">
    <property type="term" value="F:zinc ion binding"/>
    <property type="evidence" value="ECO:0007669"/>
    <property type="project" value="UniProtKB-UniRule"/>
</dbReference>
<dbReference type="GO" id="GO:0048254">
    <property type="term" value="P:snoRNA localization"/>
    <property type="evidence" value="ECO:0007669"/>
    <property type="project" value="TreeGrafter"/>
</dbReference>
<dbReference type="PROSITE" id="PS51083">
    <property type="entry name" value="ZF_HIT"/>
    <property type="match status" value="1"/>
</dbReference>
<dbReference type="GO" id="GO:0000463">
    <property type="term" value="P:maturation of LSU-rRNA from tricistronic rRNA transcript (SSU-rRNA, 5.8S rRNA, LSU-rRNA)"/>
    <property type="evidence" value="ECO:0007669"/>
    <property type="project" value="TreeGrafter"/>
</dbReference>
<dbReference type="Pfam" id="PF21373">
    <property type="entry name" value="ZNHIT3_C"/>
    <property type="match status" value="1"/>
</dbReference>
<gene>
    <name evidence="15" type="primary">LOC106179986</name>
</gene>
<keyword evidence="9" id="KW-0539">Nucleus</keyword>
<dbReference type="PANTHER" id="PTHR13483">
    <property type="entry name" value="BOX C_D SNORNA PROTEIN 1-RELATED"/>
    <property type="match status" value="1"/>
</dbReference>
<keyword evidence="6" id="KW-0479">Metal-binding</keyword>
<evidence type="ECO:0000256" key="4">
    <source>
        <dbReference type="ARBA" id="ARBA00022490"/>
    </source>
</evidence>
<evidence type="ECO:0000256" key="10">
    <source>
        <dbReference type="ARBA" id="ARBA00046946"/>
    </source>
</evidence>
<sequence length="149" mass="16697">MDKRGAKISETCGICTVHMAKYKCPKCRTKYCSVPCYRKHKEVGCNLPKKIGTHSSTACTHTSQLEDSSGDEDKSEDQVSEQKLKLLGQSEELRSLLENPHLCNMLLALDRSDNTAKDIDNAMHEPVFAEFVDFCLQIVEPIEDEGTET</sequence>
<accession>A0A1S3K9G9</accession>
<evidence type="ECO:0000259" key="13">
    <source>
        <dbReference type="PROSITE" id="PS51083"/>
    </source>
</evidence>
<dbReference type="InterPro" id="IPR048371">
    <property type="entry name" value="ZNHIT3_C"/>
</dbReference>
<evidence type="ECO:0000256" key="8">
    <source>
        <dbReference type="ARBA" id="ARBA00022833"/>
    </source>
</evidence>
<evidence type="ECO:0000256" key="7">
    <source>
        <dbReference type="ARBA" id="ARBA00022771"/>
    </source>
</evidence>
<keyword evidence="7 11" id="KW-0863">Zinc-finger</keyword>
<dbReference type="RefSeq" id="XP_013419275.1">
    <property type="nucleotide sequence ID" value="XM_013563821.1"/>
</dbReference>
<keyword evidence="8" id="KW-0862">Zinc</keyword>
<dbReference type="OrthoDB" id="18412at2759"/>
<evidence type="ECO:0000256" key="6">
    <source>
        <dbReference type="ARBA" id="ARBA00022723"/>
    </source>
</evidence>
<dbReference type="KEGG" id="lak:106179986"/>
<keyword evidence="4" id="KW-0963">Cytoplasm</keyword>
<dbReference type="GO" id="GO:0005634">
    <property type="term" value="C:nucleus"/>
    <property type="evidence" value="ECO:0007669"/>
    <property type="project" value="UniProtKB-SubCell"/>
</dbReference>
<evidence type="ECO:0000256" key="1">
    <source>
        <dbReference type="ARBA" id="ARBA00004123"/>
    </source>
</evidence>
<dbReference type="InParanoid" id="A0A1S3K9G9"/>
<feature type="compositionally biased region" description="Polar residues" evidence="12">
    <location>
        <begin position="53"/>
        <end position="65"/>
    </location>
</feature>
<dbReference type="AlphaFoldDB" id="A0A1S3K9G9"/>
<organism evidence="14 15">
    <name type="scientific">Lingula anatina</name>
    <name type="common">Brachiopod</name>
    <name type="synonym">Lingula unguis</name>
    <dbReference type="NCBI Taxonomy" id="7574"/>
    <lineage>
        <taxon>Eukaryota</taxon>
        <taxon>Metazoa</taxon>
        <taxon>Spiralia</taxon>
        <taxon>Lophotrochozoa</taxon>
        <taxon>Brachiopoda</taxon>
        <taxon>Linguliformea</taxon>
        <taxon>Lingulata</taxon>
        <taxon>Lingulida</taxon>
        <taxon>Linguloidea</taxon>
        <taxon>Lingulidae</taxon>
        <taxon>Lingula</taxon>
    </lineage>
</organism>
<protein>
    <recommendedName>
        <fullName evidence="3">Zinc finger HIT domain-containing protein 3</fullName>
    </recommendedName>
</protein>
<dbReference type="GO" id="GO:0000492">
    <property type="term" value="P:box C/D snoRNP assembly"/>
    <property type="evidence" value="ECO:0007669"/>
    <property type="project" value="TreeGrafter"/>
</dbReference>
<proteinExistence type="predicted"/>
<evidence type="ECO:0000256" key="9">
    <source>
        <dbReference type="ARBA" id="ARBA00023242"/>
    </source>
</evidence>
<evidence type="ECO:0000256" key="12">
    <source>
        <dbReference type="SAM" id="MobiDB-lite"/>
    </source>
</evidence>
<dbReference type="InterPro" id="IPR007529">
    <property type="entry name" value="Znf_HIT"/>
</dbReference>
<feature type="region of interest" description="Disordered" evidence="12">
    <location>
        <begin position="50"/>
        <end position="82"/>
    </location>
</feature>
<dbReference type="GO" id="GO:0070761">
    <property type="term" value="C:pre-snoRNP complex"/>
    <property type="evidence" value="ECO:0007669"/>
    <property type="project" value="TreeGrafter"/>
</dbReference>
<dbReference type="Pfam" id="PF04438">
    <property type="entry name" value="zf-HIT"/>
    <property type="match status" value="1"/>
</dbReference>
<dbReference type="OMA" id="CNEAQSK"/>
<evidence type="ECO:0000313" key="15">
    <source>
        <dbReference type="RefSeq" id="XP_013419275.1"/>
    </source>
</evidence>
<keyword evidence="14" id="KW-1185">Reference proteome</keyword>
<evidence type="ECO:0000256" key="3">
    <source>
        <dbReference type="ARBA" id="ARBA00021568"/>
    </source>
</evidence>
<evidence type="ECO:0000256" key="11">
    <source>
        <dbReference type="PROSITE-ProRule" id="PRU00453"/>
    </source>
</evidence>
<dbReference type="Proteomes" id="UP000085678">
    <property type="component" value="Unplaced"/>
</dbReference>
<dbReference type="InterPro" id="IPR051639">
    <property type="entry name" value="BCD1"/>
</dbReference>
<comment type="subcellular location">
    <subcellularLocation>
        <location evidence="2">Cytoplasm</location>
    </subcellularLocation>
    <subcellularLocation>
        <location evidence="1">Nucleus</location>
    </subcellularLocation>
</comment>
<dbReference type="SUPFAM" id="SSF144232">
    <property type="entry name" value="HIT/MYND zinc finger-like"/>
    <property type="match status" value="1"/>
</dbReference>
<comment type="subunit">
    <text evidence="10">Thyroid receptor interacting proteins (TRIPs) specifically interact with the ligand binding domain of the thyroid receptor (TR). Requires the presence of thyroid hormone for its interaction. Interacts with NUFIP1. Interacts (via HIT-type zinc finger) with the RUVBL1/RUVBL2 complex in the presence of ADP.</text>
</comment>
<reference evidence="15" key="1">
    <citation type="submission" date="2025-08" db="UniProtKB">
        <authorList>
            <consortium name="RefSeq"/>
        </authorList>
    </citation>
    <scope>IDENTIFICATION</scope>
    <source>
        <tissue evidence="15">Gonads</tissue>
    </source>
</reference>
<dbReference type="GO" id="GO:0005737">
    <property type="term" value="C:cytoplasm"/>
    <property type="evidence" value="ECO:0007669"/>
    <property type="project" value="UniProtKB-SubCell"/>
</dbReference>
<evidence type="ECO:0000313" key="14">
    <source>
        <dbReference type="Proteomes" id="UP000085678"/>
    </source>
</evidence>
<dbReference type="Gene3D" id="3.30.60.190">
    <property type="match status" value="1"/>
</dbReference>
<dbReference type="GeneID" id="106179986"/>
<dbReference type="STRING" id="7574.A0A1S3K9G9"/>